<name>A0A6L2ZXD2_9LACT</name>
<evidence type="ECO:0000313" key="3">
    <source>
        <dbReference type="Proteomes" id="UP000504756"/>
    </source>
</evidence>
<evidence type="ECO:0000313" key="2">
    <source>
        <dbReference type="EMBL" id="WEA14860.1"/>
    </source>
</evidence>
<dbReference type="EMBL" id="BLXU01000009">
    <property type="protein sequence ID" value="GFO52341.1"/>
    <property type="molecule type" value="Genomic_DNA"/>
</dbReference>
<accession>A0A6L2ZXD2</accession>
<dbReference type="EMBL" id="CP118627">
    <property type="protein sequence ID" value="WEA14860.1"/>
    <property type="molecule type" value="Genomic_DNA"/>
</dbReference>
<dbReference type="Proteomes" id="UP000504756">
    <property type="component" value="Unassembled WGS sequence"/>
</dbReference>
<sequence>MSEVEQSYDSQRLKIVEFMEAQGKSNKDVIWAYENIKNPPYKFAKQDVSAVLSGKRKYTQSIKWFIAFLIEYWDIK</sequence>
<dbReference type="RefSeq" id="WP_165706190.1">
    <property type="nucleotide sequence ID" value="NZ_BLXU01000009.1"/>
</dbReference>
<evidence type="ECO:0000313" key="1">
    <source>
        <dbReference type="EMBL" id="GFO52341.1"/>
    </source>
</evidence>
<dbReference type="AlphaFoldDB" id="A0A6L2ZXD2"/>
<reference evidence="2" key="2">
    <citation type="submission" date="2023-02" db="EMBL/GenBank/DDBJ databases">
        <title>Comparative genomics and fermentation flavor characterization of five lactic acid bacteria reveal flavor biosynthesis metabolic pathways in fermented muskmelon puree.</title>
        <authorList>
            <person name="Yuan L."/>
            <person name="Li M."/>
            <person name="Xu X."/>
            <person name="Lao F."/>
            <person name="Wu J."/>
        </authorList>
    </citation>
    <scope>NUCLEOTIDE SEQUENCE</scope>
    <source>
        <strain evidence="2">Pa-2</strain>
    </source>
</reference>
<protein>
    <submittedName>
        <fullName evidence="1">Uncharacterized protein</fullName>
    </submittedName>
</protein>
<organism evidence="1 3">
    <name type="scientific">Lactococcus garvieae</name>
    <dbReference type="NCBI Taxonomy" id="1363"/>
    <lineage>
        <taxon>Bacteria</taxon>
        <taxon>Bacillati</taxon>
        <taxon>Bacillota</taxon>
        <taxon>Bacilli</taxon>
        <taxon>Lactobacillales</taxon>
        <taxon>Streptococcaceae</taxon>
        <taxon>Lactococcus</taxon>
    </lineage>
</organism>
<reference evidence="1 3" key="1">
    <citation type="submission" date="2020-06" db="EMBL/GenBank/DDBJ databases">
        <title>Draft genome sequence of Lactic acid bacteria from Okinawan-style tofu.</title>
        <authorList>
            <person name="Takara I."/>
            <person name="Ikematsu S."/>
        </authorList>
    </citation>
    <scope>NUCLEOTIDE SEQUENCE [LARGE SCALE GENOMIC DNA]</scope>
    <source>
        <strain evidence="3">lg38</strain>
        <strain evidence="1">Lg38</strain>
    </source>
</reference>
<proteinExistence type="predicted"/>
<gene>
    <name evidence="1" type="ORF">ikelab_16160</name>
    <name evidence="2" type="ORF">PWF74_04960</name>
</gene>
<dbReference type="Proteomes" id="UP001217324">
    <property type="component" value="Chromosome"/>
</dbReference>